<dbReference type="OrthoDB" id="2200445at2"/>
<dbReference type="Gene3D" id="3.30.700.10">
    <property type="entry name" value="Glycoprotein, Type 4 Pilin"/>
    <property type="match status" value="1"/>
</dbReference>
<dbReference type="PIRSF" id="PIRSF029928">
    <property type="entry name" value="Late_competence_ComGC"/>
    <property type="match status" value="1"/>
</dbReference>
<sequence length="95" mass="10772">MKKRNYQGFTLLEMMVVLFIISVLVLLFVPNLTKQKDNVDKNGKEALQSVVVSQSTLFNMNESAELTYENLVSSGYLTEDQAQKAQDWGIRLPSN</sequence>
<keyword evidence="5" id="KW-0812">Transmembrane</keyword>
<keyword evidence="4" id="KW-0488">Methylation</keyword>
<reference evidence="10 11" key="1">
    <citation type="submission" date="2019-04" db="EMBL/GenBank/DDBJ databases">
        <title>Vagococcus sp. nov., isolated from faeces of yaks (Bos grunniens).</title>
        <authorList>
            <person name="Ge Y."/>
        </authorList>
    </citation>
    <scope>NUCLEOTIDE SEQUENCE [LARGE SCALE GENOMIC DNA]</scope>
    <source>
        <strain evidence="10 11">MN-17</strain>
    </source>
</reference>
<evidence type="ECO:0000256" key="7">
    <source>
        <dbReference type="ARBA" id="ARBA00023136"/>
    </source>
</evidence>
<keyword evidence="6" id="KW-1133">Transmembrane helix</keyword>
<evidence type="ECO:0000256" key="8">
    <source>
        <dbReference type="ARBA" id="ARBA00023287"/>
    </source>
</evidence>
<gene>
    <name evidence="10" type="ORF">FA707_01545</name>
</gene>
<evidence type="ECO:0000256" key="9">
    <source>
        <dbReference type="ARBA" id="ARBA00043982"/>
    </source>
</evidence>
<dbReference type="Proteomes" id="UP000298615">
    <property type="component" value="Chromosome"/>
</dbReference>
<evidence type="ECO:0000256" key="6">
    <source>
        <dbReference type="ARBA" id="ARBA00022989"/>
    </source>
</evidence>
<evidence type="ECO:0000256" key="2">
    <source>
        <dbReference type="ARBA" id="ARBA00004241"/>
    </source>
</evidence>
<dbReference type="EMBL" id="CP039712">
    <property type="protein sequence ID" value="QCI85730.1"/>
    <property type="molecule type" value="Genomic_DNA"/>
</dbReference>
<evidence type="ECO:0000256" key="5">
    <source>
        <dbReference type="ARBA" id="ARBA00022692"/>
    </source>
</evidence>
<dbReference type="NCBIfam" id="TIGR02532">
    <property type="entry name" value="IV_pilin_GFxxxE"/>
    <property type="match status" value="1"/>
</dbReference>
<comment type="similarity">
    <text evidence="9">Belongs to the ComGC family.</text>
</comment>
<protein>
    <submittedName>
        <fullName evidence="10">Prepilin-type N-terminal cleavage/methylation domain-containing protein</fullName>
    </submittedName>
</protein>
<organism evidence="10 11">
    <name type="scientific">Vagococcus zengguangii</name>
    <dbReference type="NCBI Taxonomy" id="2571750"/>
    <lineage>
        <taxon>Bacteria</taxon>
        <taxon>Bacillati</taxon>
        <taxon>Bacillota</taxon>
        <taxon>Bacilli</taxon>
        <taxon>Lactobacillales</taxon>
        <taxon>Enterococcaceae</taxon>
        <taxon>Vagococcus</taxon>
    </lineage>
</organism>
<dbReference type="InterPro" id="IPR045584">
    <property type="entry name" value="Pilin-like"/>
</dbReference>
<dbReference type="GO" id="GO:0005886">
    <property type="term" value="C:plasma membrane"/>
    <property type="evidence" value="ECO:0007669"/>
    <property type="project" value="UniProtKB-SubCell"/>
</dbReference>
<dbReference type="SUPFAM" id="SSF54523">
    <property type="entry name" value="Pili subunits"/>
    <property type="match status" value="1"/>
</dbReference>
<evidence type="ECO:0000256" key="1">
    <source>
        <dbReference type="ARBA" id="ARBA00004162"/>
    </source>
</evidence>
<dbReference type="GO" id="GO:0030420">
    <property type="term" value="P:establishment of competence for transformation"/>
    <property type="evidence" value="ECO:0007669"/>
    <property type="project" value="UniProtKB-KW"/>
</dbReference>
<evidence type="ECO:0000313" key="10">
    <source>
        <dbReference type="EMBL" id="QCI85730.1"/>
    </source>
</evidence>
<dbReference type="NCBIfam" id="NF040999">
    <property type="entry name" value="pilin_ComGC"/>
    <property type="match status" value="1"/>
</dbReference>
<evidence type="ECO:0000256" key="4">
    <source>
        <dbReference type="ARBA" id="ARBA00022481"/>
    </source>
</evidence>
<dbReference type="InterPro" id="IPR012902">
    <property type="entry name" value="N_methyl_site"/>
</dbReference>
<evidence type="ECO:0000313" key="11">
    <source>
        <dbReference type="Proteomes" id="UP000298615"/>
    </source>
</evidence>
<keyword evidence="8" id="KW-0178">Competence</keyword>
<dbReference type="GO" id="GO:0009986">
    <property type="term" value="C:cell surface"/>
    <property type="evidence" value="ECO:0007669"/>
    <property type="project" value="UniProtKB-SubCell"/>
</dbReference>
<evidence type="ECO:0000256" key="3">
    <source>
        <dbReference type="ARBA" id="ARBA00022475"/>
    </source>
</evidence>
<dbReference type="AlphaFoldDB" id="A0A4D7CTJ6"/>
<keyword evidence="11" id="KW-1185">Reference proteome</keyword>
<dbReference type="Pfam" id="PF07963">
    <property type="entry name" value="N_methyl"/>
    <property type="match status" value="1"/>
</dbReference>
<accession>A0A4D7CTJ6</accession>
<dbReference type="InterPro" id="IPR016940">
    <property type="entry name" value="ComGC"/>
</dbReference>
<comment type="subcellular location">
    <subcellularLocation>
        <location evidence="1">Cell membrane</location>
        <topology evidence="1">Single-pass membrane protein</topology>
    </subcellularLocation>
    <subcellularLocation>
        <location evidence="2">Cell surface</location>
    </subcellularLocation>
</comment>
<name>A0A4D7CTJ6_9ENTE</name>
<dbReference type="KEGG" id="vao:FA707_01545"/>
<keyword evidence="3" id="KW-1003">Cell membrane</keyword>
<proteinExistence type="inferred from homology"/>
<dbReference type="RefSeq" id="WP_136952575.1">
    <property type="nucleotide sequence ID" value="NZ_CP039712.1"/>
</dbReference>
<keyword evidence="7" id="KW-0472">Membrane</keyword>
<dbReference type="PROSITE" id="PS00409">
    <property type="entry name" value="PROKAR_NTER_METHYL"/>
    <property type="match status" value="1"/>
</dbReference>